<evidence type="ECO:0000259" key="10">
    <source>
        <dbReference type="PROSITE" id="PS51198"/>
    </source>
</evidence>
<dbReference type="RefSeq" id="WP_057480970.1">
    <property type="nucleotide sequence ID" value="NZ_BMWR01000008.1"/>
</dbReference>
<gene>
    <name evidence="12" type="ORF">APR42_14340</name>
</gene>
<dbReference type="GO" id="GO:0043138">
    <property type="term" value="F:3'-5' DNA helicase activity"/>
    <property type="evidence" value="ECO:0007669"/>
    <property type="project" value="UniProtKB-EC"/>
</dbReference>
<feature type="binding site" evidence="9">
    <location>
        <begin position="10"/>
        <end position="17"/>
    </location>
    <ligand>
        <name>ATP</name>
        <dbReference type="ChEBI" id="CHEBI:30616"/>
    </ligand>
</feature>
<sequence>MTNNFTIYNASAGSGKTFTLVKEYLLLLFKSEKNDAYKNILAITFTNKAVDEMKSRIISSLRGFTAEKTSAKNNPLFKIIAEETNLPEAALKTKAAKILKSIIHNYATFEVSTIDGFTHRVLRTFAKDLGLPVNFEIALNTRQILMEAVDRLISKAGTDKDLTKVLVAFAISKTDDDKSWDIAKDLFEISELLIGENHQEALKQLKGKTTEDFRKFKEKISSEIKKTEAIIAETSTEFFDLVESNNIEEKDFSGGYVYKHFVKLRDKKPIDGFEKAWMLKLESAPLYTKSNKNQAVKDALDSIQSLIVSLFEISKRAYLNLDFLEAIRKNLTQLSLLNAINQEVELIKKERNLILISEFNPKISAQVKDQPAPFIYERLGERYQNYFIDEFQDTSQMQWENLIPLIDNKLSSENPGDPASAMLVGDAKQSIYRWRGGKAEQFIDLCLETNPFSIEKRVENLPNNYRSGSQIVNFNNSLFNYAAGTLQHPSYSSLFQESKQNPQAGDFGYVNIDFIEAENATEEHEIYPEKILEIIQNLDRKNFRKGDICILTRKKKEGVTIANYLSEHNIPVVSSETLLVANSPEVNFIAHLLEFSINPKDNNLKLELFDFLAEFLQIENRYPIISANLKKDGRAFFHWLKDYDIDFDLDKIRQLSVYEAAEYIIRSFSLVETSNAYVQFFLDFIFESTQKATAGIADFIDLWKQEIESLSIVVPKAEDAVQIMTIHKSKGLEFPVVIYPYANSDSKSTRMDSLWLPMEAPLDEIPMNYLSASDKMLNWGPKASDIYSELIHQKELDTLNVLYVACTRASQQLYLLSKKEIDAKGNEKAYKTSGLLIGFLKEIGRWDANINTYEFGEIGSPEISEESHSENIISETFYSSATQNKAVNIVTKSGMLWDSKQEEAIEKGEILHELLAQINYKAQVKPVVAQAINDGIITKDSAEKIEKLLLEITDHPQLSAFYTEEAKNYNERDILTPEGKRLRPDRINFLGNTVNIIDYKTGKFDTAHETQINTYAAVLEDVGYSIGSKNLVYTNKALKVHLV</sequence>
<dbReference type="PANTHER" id="PTHR11070">
    <property type="entry name" value="UVRD / RECB / PCRA DNA HELICASE FAMILY MEMBER"/>
    <property type="match status" value="1"/>
</dbReference>
<dbReference type="Pfam" id="PF00580">
    <property type="entry name" value="UvrD-helicase"/>
    <property type="match status" value="1"/>
</dbReference>
<dbReference type="InterPro" id="IPR014017">
    <property type="entry name" value="DNA_helicase_UvrD-like_C"/>
</dbReference>
<dbReference type="Proteomes" id="UP000051643">
    <property type="component" value="Unassembled WGS sequence"/>
</dbReference>
<feature type="domain" description="UvrD-like helicase ATP-binding" evidence="10">
    <location>
        <begin position="1"/>
        <end position="468"/>
    </location>
</feature>
<reference evidence="12" key="1">
    <citation type="submission" date="2015-10" db="EMBL/GenBank/DDBJ databases">
        <title>Draft genome sequence of Salegentibacter mishustinae KCTC 12263.</title>
        <authorList>
            <person name="Lin W."/>
            <person name="Zheng Q."/>
        </authorList>
    </citation>
    <scope>NUCLEOTIDE SEQUENCE [LARGE SCALE GENOMIC DNA]</scope>
    <source>
        <strain evidence="12">KCTC 12263</strain>
    </source>
</reference>
<evidence type="ECO:0000256" key="5">
    <source>
        <dbReference type="ARBA" id="ARBA00023235"/>
    </source>
</evidence>
<dbReference type="Gene3D" id="3.40.50.300">
    <property type="entry name" value="P-loop containing nucleotide triphosphate hydrolases"/>
    <property type="match status" value="3"/>
</dbReference>
<keyword evidence="3 9" id="KW-0347">Helicase</keyword>
<dbReference type="Gene3D" id="1.10.3170.10">
    <property type="entry name" value="Recbcd, chain B, domain 2"/>
    <property type="match status" value="1"/>
</dbReference>
<dbReference type="GO" id="GO:0003677">
    <property type="term" value="F:DNA binding"/>
    <property type="evidence" value="ECO:0007669"/>
    <property type="project" value="InterPro"/>
</dbReference>
<evidence type="ECO:0000256" key="1">
    <source>
        <dbReference type="ARBA" id="ARBA00022741"/>
    </source>
</evidence>
<keyword evidence="4 9" id="KW-0067">ATP-binding</keyword>
<comment type="catalytic activity">
    <reaction evidence="8">
        <text>ATP + H2O = ADP + phosphate + H(+)</text>
        <dbReference type="Rhea" id="RHEA:13065"/>
        <dbReference type="ChEBI" id="CHEBI:15377"/>
        <dbReference type="ChEBI" id="CHEBI:15378"/>
        <dbReference type="ChEBI" id="CHEBI:30616"/>
        <dbReference type="ChEBI" id="CHEBI:43474"/>
        <dbReference type="ChEBI" id="CHEBI:456216"/>
        <dbReference type="EC" id="5.6.2.4"/>
    </reaction>
</comment>
<dbReference type="GO" id="GO:0016887">
    <property type="term" value="F:ATP hydrolysis activity"/>
    <property type="evidence" value="ECO:0007669"/>
    <property type="project" value="RHEA"/>
</dbReference>
<evidence type="ECO:0000256" key="2">
    <source>
        <dbReference type="ARBA" id="ARBA00022801"/>
    </source>
</evidence>
<accession>A0A0Q9ZCI3</accession>
<dbReference type="InterPro" id="IPR014016">
    <property type="entry name" value="UvrD-like_ATP-bd"/>
</dbReference>
<dbReference type="SUPFAM" id="SSF52540">
    <property type="entry name" value="P-loop containing nucleoside triphosphate hydrolases"/>
    <property type="match status" value="1"/>
</dbReference>
<evidence type="ECO:0000313" key="12">
    <source>
        <dbReference type="EMBL" id="KRG29945.1"/>
    </source>
</evidence>
<evidence type="ECO:0000256" key="7">
    <source>
        <dbReference type="ARBA" id="ARBA00034808"/>
    </source>
</evidence>
<keyword evidence="5" id="KW-0413">Isomerase</keyword>
<evidence type="ECO:0000256" key="6">
    <source>
        <dbReference type="ARBA" id="ARBA00034617"/>
    </source>
</evidence>
<evidence type="ECO:0000256" key="3">
    <source>
        <dbReference type="ARBA" id="ARBA00022806"/>
    </source>
</evidence>
<keyword evidence="13" id="KW-1185">Reference proteome</keyword>
<dbReference type="PROSITE" id="PS51198">
    <property type="entry name" value="UVRD_HELICASE_ATP_BIND"/>
    <property type="match status" value="1"/>
</dbReference>
<dbReference type="AlphaFoldDB" id="A0A0Q9ZCI3"/>
<organism evidence="12 13">
    <name type="scientific">Salegentibacter mishustinae</name>
    <dbReference type="NCBI Taxonomy" id="270918"/>
    <lineage>
        <taxon>Bacteria</taxon>
        <taxon>Pseudomonadati</taxon>
        <taxon>Bacteroidota</taxon>
        <taxon>Flavobacteriia</taxon>
        <taxon>Flavobacteriales</taxon>
        <taxon>Flavobacteriaceae</taxon>
        <taxon>Salegentibacter</taxon>
    </lineage>
</organism>
<dbReference type="OrthoDB" id="9810135at2"/>
<dbReference type="GO" id="GO:0005524">
    <property type="term" value="F:ATP binding"/>
    <property type="evidence" value="ECO:0007669"/>
    <property type="project" value="UniProtKB-UniRule"/>
</dbReference>
<dbReference type="GO" id="GO:0000725">
    <property type="term" value="P:recombinational repair"/>
    <property type="evidence" value="ECO:0007669"/>
    <property type="project" value="TreeGrafter"/>
</dbReference>
<comment type="caution">
    <text evidence="12">The sequence shown here is derived from an EMBL/GenBank/DDBJ whole genome shotgun (WGS) entry which is preliminary data.</text>
</comment>
<dbReference type="PROSITE" id="PS51217">
    <property type="entry name" value="UVRD_HELICASE_CTER"/>
    <property type="match status" value="1"/>
</dbReference>
<name>A0A0Q9ZCI3_9FLAO</name>
<comment type="catalytic activity">
    <reaction evidence="6">
        <text>Couples ATP hydrolysis with the unwinding of duplex DNA by translocating in the 3'-5' direction.</text>
        <dbReference type="EC" id="5.6.2.4"/>
    </reaction>
</comment>
<keyword evidence="1 9" id="KW-0547">Nucleotide-binding</keyword>
<dbReference type="EMBL" id="LKTP01000003">
    <property type="protein sequence ID" value="KRG29945.1"/>
    <property type="molecule type" value="Genomic_DNA"/>
</dbReference>
<protein>
    <recommendedName>
        <fullName evidence="7">DNA 3'-5' helicase</fullName>
        <ecNumber evidence="7">5.6.2.4</ecNumber>
    </recommendedName>
</protein>
<evidence type="ECO:0000256" key="9">
    <source>
        <dbReference type="PROSITE-ProRule" id="PRU00560"/>
    </source>
</evidence>
<evidence type="ECO:0000313" key="13">
    <source>
        <dbReference type="Proteomes" id="UP000051643"/>
    </source>
</evidence>
<dbReference type="InterPro" id="IPR027417">
    <property type="entry name" value="P-loop_NTPase"/>
</dbReference>
<evidence type="ECO:0000256" key="4">
    <source>
        <dbReference type="ARBA" id="ARBA00022840"/>
    </source>
</evidence>
<feature type="domain" description="UvrD-like helicase C-terminal" evidence="11">
    <location>
        <begin position="469"/>
        <end position="731"/>
    </location>
</feature>
<dbReference type="Pfam" id="PF13361">
    <property type="entry name" value="UvrD_C"/>
    <property type="match status" value="2"/>
</dbReference>
<keyword evidence="2 9" id="KW-0378">Hydrolase</keyword>
<dbReference type="GO" id="GO:0005829">
    <property type="term" value="C:cytosol"/>
    <property type="evidence" value="ECO:0007669"/>
    <property type="project" value="TreeGrafter"/>
</dbReference>
<evidence type="ECO:0000256" key="8">
    <source>
        <dbReference type="ARBA" id="ARBA00048988"/>
    </source>
</evidence>
<dbReference type="EC" id="5.6.2.4" evidence="7"/>
<dbReference type="STRING" id="270918.APR42_14340"/>
<evidence type="ECO:0000259" key="11">
    <source>
        <dbReference type="PROSITE" id="PS51217"/>
    </source>
</evidence>
<proteinExistence type="predicted"/>
<dbReference type="InterPro" id="IPR000212">
    <property type="entry name" value="DNA_helicase_UvrD/REP"/>
</dbReference>
<dbReference type="PANTHER" id="PTHR11070:SF67">
    <property type="entry name" value="DNA 3'-5' HELICASE"/>
    <property type="match status" value="1"/>
</dbReference>